<feature type="transmembrane region" description="Helical" evidence="7">
    <location>
        <begin position="341"/>
        <end position="364"/>
    </location>
</feature>
<feature type="transmembrane region" description="Helical" evidence="7">
    <location>
        <begin position="12"/>
        <end position="35"/>
    </location>
</feature>
<keyword evidence="10" id="KW-1185">Reference proteome</keyword>
<dbReference type="GO" id="GO:0006508">
    <property type="term" value="P:proteolysis"/>
    <property type="evidence" value="ECO:0007669"/>
    <property type="project" value="UniProtKB-KW"/>
</dbReference>
<organism evidence="9 10">
    <name type="scientific">Micromonospora parathelypteridis</name>
    <dbReference type="NCBI Taxonomy" id="1839617"/>
    <lineage>
        <taxon>Bacteria</taxon>
        <taxon>Bacillati</taxon>
        <taxon>Actinomycetota</taxon>
        <taxon>Actinomycetes</taxon>
        <taxon>Micromonosporales</taxon>
        <taxon>Micromonosporaceae</taxon>
        <taxon>Micromonospora</taxon>
    </lineage>
</organism>
<keyword evidence="3" id="KW-0479">Metal-binding</keyword>
<name>A0A840W2B5_9ACTN</name>
<evidence type="ECO:0000256" key="6">
    <source>
        <dbReference type="ARBA" id="ARBA00023049"/>
    </source>
</evidence>
<keyword evidence="4" id="KW-0378">Hydrolase</keyword>
<feature type="transmembrane region" description="Helical" evidence="7">
    <location>
        <begin position="520"/>
        <end position="541"/>
    </location>
</feature>
<feature type="transmembrane region" description="Helical" evidence="7">
    <location>
        <begin position="376"/>
        <end position="398"/>
    </location>
</feature>
<evidence type="ECO:0000313" key="9">
    <source>
        <dbReference type="EMBL" id="MBB5479308.1"/>
    </source>
</evidence>
<evidence type="ECO:0000256" key="4">
    <source>
        <dbReference type="ARBA" id="ARBA00022801"/>
    </source>
</evidence>
<keyword evidence="7" id="KW-0812">Transmembrane</keyword>
<evidence type="ECO:0000256" key="3">
    <source>
        <dbReference type="ARBA" id="ARBA00022723"/>
    </source>
</evidence>
<reference evidence="9 10" key="1">
    <citation type="submission" date="2020-08" db="EMBL/GenBank/DDBJ databases">
        <title>Sequencing the genomes of 1000 actinobacteria strains.</title>
        <authorList>
            <person name="Klenk H.-P."/>
        </authorList>
    </citation>
    <scope>NUCLEOTIDE SEQUENCE [LARGE SCALE GENOMIC DNA]</scope>
    <source>
        <strain evidence="9 10">DSM 103125</strain>
    </source>
</reference>
<feature type="transmembrane region" description="Helical" evidence="7">
    <location>
        <begin position="579"/>
        <end position="600"/>
    </location>
</feature>
<feature type="transmembrane region" description="Helical" evidence="7">
    <location>
        <begin position="452"/>
        <end position="475"/>
    </location>
</feature>
<feature type="transmembrane region" description="Helical" evidence="7">
    <location>
        <begin position="653"/>
        <end position="675"/>
    </location>
</feature>
<feature type="transmembrane region" description="Helical" evidence="7">
    <location>
        <begin position="418"/>
        <end position="440"/>
    </location>
</feature>
<feature type="transmembrane region" description="Helical" evidence="7">
    <location>
        <begin position="487"/>
        <end position="508"/>
    </location>
</feature>
<feature type="transmembrane region" description="Helical" evidence="7">
    <location>
        <begin position="222"/>
        <end position="244"/>
    </location>
</feature>
<evidence type="ECO:0000313" key="10">
    <source>
        <dbReference type="Proteomes" id="UP000586947"/>
    </source>
</evidence>
<keyword evidence="7" id="KW-1133">Transmembrane helix</keyword>
<evidence type="ECO:0000256" key="2">
    <source>
        <dbReference type="ARBA" id="ARBA00022670"/>
    </source>
</evidence>
<keyword evidence="2 9" id="KW-0645">Protease</keyword>
<keyword evidence="5" id="KW-0862">Zinc</keyword>
<sequence length="902" mass="95816">MTTAHEGRPQPLLWLYGLIAVTLVSVGVAVGNLFFDGRRSWFIPDVVARQQCGALHRGSTDAVNACLSEQLQLRGWVTAGAALLLLAGTLALAIAVPWRDLRRLRRFGRLDAPAAQERFVELCQRHGLSGRHVPRLWVAGPALRHAFTTALPGRRPTVVVPAGLALKPGDRFDAVVTHEIAHVLARDVTWVSAVRGPAWLFVPVFALASVPMVGQFGADPLLIAALLGITLLAGAVVVLSAALLRLRELEADRYAAGAGAEPGLVALFSRATPPRRTRSWAWARRVLARHPAPADRALSLRHAPRPWEGGLVQAIAVGFVASTAMSTVSALALYFDIDLYSSGAVAIPTVTGVAVLALLFPALVRRARARLPRPQWWRPVVGTGGGVVLGTLVMTVVFVSRQPYYPLARQGSFARSALAVTLFALVAAGVVALAASVAELAAQADRPVRTRLVMGAAGLAAVASLWPVGAAAALLHNSDDLRLFFTYGLTGFAWPALALGLLPAYALLSQRRGPRRLLPWLVALLAAAVAGTAAILVRPTTSELTDQLRAQQQRWWICAAAGAVVLIVVTLATPWPNGWARGVLAATATTAVASGAHYGYGWLTDRPTEQDRFDWDAVVAPIWFGYAMVLLAAVLVPVASRHHGFTPPAWSRWLAPAGATVLTAVVALAVVGVGVPGGVAMNRQQRKLAVDAERYVKVRHALTPQQADRVAQSSVLVLSPQKWDITGFGPPGGGIVAPATTVSDPACEPLVRESFLAPGKPHLKSTGIRAYTSTDAEDGPGLTDVTVTVFSYDAPVGEPVLTAARDALRACKSFNLSLEPSSIDYQTRDARPPSIGERSWRYDSAMTLVVDGQTITGGNAYVVMVAGYTLVTVHMAAYGKPVNEELLLLLLATTDHALLHLN</sequence>
<feature type="domain" description="Peptidase M48" evidence="8">
    <location>
        <begin position="145"/>
        <end position="301"/>
    </location>
</feature>
<feature type="transmembrane region" description="Helical" evidence="7">
    <location>
        <begin position="76"/>
        <end position="96"/>
    </location>
</feature>
<dbReference type="AlphaFoldDB" id="A0A840W2B5"/>
<dbReference type="InterPro" id="IPR001915">
    <property type="entry name" value="Peptidase_M48"/>
</dbReference>
<dbReference type="EMBL" id="JACHDP010000001">
    <property type="protein sequence ID" value="MBB5479308.1"/>
    <property type="molecule type" value="Genomic_DNA"/>
</dbReference>
<evidence type="ECO:0000259" key="8">
    <source>
        <dbReference type="Pfam" id="PF01435"/>
    </source>
</evidence>
<feature type="transmembrane region" description="Helical" evidence="7">
    <location>
        <begin position="311"/>
        <end position="335"/>
    </location>
</feature>
<protein>
    <submittedName>
        <fullName evidence="9">Zn-dependent protease with chaperone function</fullName>
    </submittedName>
</protein>
<feature type="transmembrane region" description="Helical" evidence="7">
    <location>
        <begin position="620"/>
        <end position="641"/>
    </location>
</feature>
<dbReference type="GO" id="GO:0004222">
    <property type="term" value="F:metalloendopeptidase activity"/>
    <property type="evidence" value="ECO:0007669"/>
    <property type="project" value="InterPro"/>
</dbReference>
<dbReference type="Pfam" id="PF01435">
    <property type="entry name" value="Peptidase_M48"/>
    <property type="match status" value="1"/>
</dbReference>
<proteinExistence type="predicted"/>
<dbReference type="Gene3D" id="3.30.2010.10">
    <property type="entry name" value="Metalloproteases ('zincins'), catalytic domain"/>
    <property type="match status" value="1"/>
</dbReference>
<feature type="transmembrane region" description="Helical" evidence="7">
    <location>
        <begin position="553"/>
        <end position="572"/>
    </location>
</feature>
<accession>A0A840W2B5</accession>
<dbReference type="Proteomes" id="UP000586947">
    <property type="component" value="Unassembled WGS sequence"/>
</dbReference>
<gene>
    <name evidence="9" type="ORF">HNR20_003813</name>
</gene>
<evidence type="ECO:0000256" key="5">
    <source>
        <dbReference type="ARBA" id="ARBA00022833"/>
    </source>
</evidence>
<keyword evidence="7" id="KW-0472">Membrane</keyword>
<dbReference type="GO" id="GO:0046872">
    <property type="term" value="F:metal ion binding"/>
    <property type="evidence" value="ECO:0007669"/>
    <property type="project" value="UniProtKB-KW"/>
</dbReference>
<evidence type="ECO:0000256" key="1">
    <source>
        <dbReference type="ARBA" id="ARBA00001947"/>
    </source>
</evidence>
<dbReference type="RefSeq" id="WP_184181815.1">
    <property type="nucleotide sequence ID" value="NZ_BMNF01000001.1"/>
</dbReference>
<keyword evidence="6" id="KW-0482">Metalloprotease</keyword>
<comment type="caution">
    <text evidence="9">The sequence shown here is derived from an EMBL/GenBank/DDBJ whole genome shotgun (WGS) entry which is preliminary data.</text>
</comment>
<feature type="transmembrane region" description="Helical" evidence="7">
    <location>
        <begin position="198"/>
        <end position="216"/>
    </location>
</feature>
<evidence type="ECO:0000256" key="7">
    <source>
        <dbReference type="SAM" id="Phobius"/>
    </source>
</evidence>
<comment type="cofactor">
    <cofactor evidence="1">
        <name>Zn(2+)</name>
        <dbReference type="ChEBI" id="CHEBI:29105"/>
    </cofactor>
</comment>